<accession>A0A199V9X5</accession>
<name>A0A199V9X5_ANACO</name>
<dbReference type="EMBL" id="LSRQ01002631">
    <property type="protein sequence ID" value="OAY73676.1"/>
    <property type="molecule type" value="Genomic_DNA"/>
</dbReference>
<comment type="caution">
    <text evidence="1">The sequence shown here is derived from an EMBL/GenBank/DDBJ whole genome shotgun (WGS) entry which is preliminary data.</text>
</comment>
<dbReference type="PANTHER" id="PTHR36068">
    <property type="entry name" value="OS01G0102500 PROTEIN"/>
    <property type="match status" value="1"/>
</dbReference>
<organism evidence="1 2">
    <name type="scientific">Ananas comosus</name>
    <name type="common">Pineapple</name>
    <name type="synonym">Ananas ananas</name>
    <dbReference type="NCBI Taxonomy" id="4615"/>
    <lineage>
        <taxon>Eukaryota</taxon>
        <taxon>Viridiplantae</taxon>
        <taxon>Streptophyta</taxon>
        <taxon>Embryophyta</taxon>
        <taxon>Tracheophyta</taxon>
        <taxon>Spermatophyta</taxon>
        <taxon>Magnoliopsida</taxon>
        <taxon>Liliopsida</taxon>
        <taxon>Poales</taxon>
        <taxon>Bromeliaceae</taxon>
        <taxon>Bromelioideae</taxon>
        <taxon>Ananas</taxon>
    </lineage>
</organism>
<evidence type="ECO:0000313" key="2">
    <source>
        <dbReference type="Proteomes" id="UP000092600"/>
    </source>
</evidence>
<evidence type="ECO:0008006" key="3">
    <source>
        <dbReference type="Google" id="ProtNLM"/>
    </source>
</evidence>
<protein>
    <recommendedName>
        <fullName evidence="3">OTU domain-containing protein</fullName>
    </recommendedName>
</protein>
<evidence type="ECO:0000313" key="1">
    <source>
        <dbReference type="EMBL" id="OAY73676.1"/>
    </source>
</evidence>
<proteinExistence type="predicted"/>
<sequence length="287" mass="30706">MGKLFCEPSAVTETLAPAPAPAPEPLQWPDPSPILPTSAAAAAWGAVRGLEEQQRRSLERISERGVLWRNPAEDSAAAAAAAAAAAPGAAFRLEHGGDVEADGNCLFTAARKAMVGAKVGGPRELRQRTVRRFLEDYYSGAGAGAGAGERRGIVDAAIRHLYSPDLKAGWGIHVVQEVKLLARKEDREGLDAAIQELVDVGVLRETAMESIYKERCIAVNDGPSWAKYMSTSGSPEDEYDIITLQYTEEGLLSIDENRDGHAAAFGDDIAIECLATEFKREVYVVSG</sequence>
<dbReference type="STRING" id="4615.A0A199V9X5"/>
<gene>
    <name evidence="1" type="ORF">ACMD2_25774</name>
</gene>
<dbReference type="AlphaFoldDB" id="A0A199V9X5"/>
<dbReference type="PANTHER" id="PTHR36068:SF1">
    <property type="entry name" value="OS01G0102500 PROTEIN"/>
    <property type="match status" value="1"/>
</dbReference>
<dbReference type="Proteomes" id="UP000092600">
    <property type="component" value="Unassembled WGS sequence"/>
</dbReference>
<reference evidence="1 2" key="1">
    <citation type="journal article" date="2016" name="DNA Res.">
        <title>The draft genome of MD-2 pineapple using hybrid error correction of long reads.</title>
        <authorList>
            <person name="Redwan R.M."/>
            <person name="Saidin A."/>
            <person name="Kumar S.V."/>
        </authorList>
    </citation>
    <scope>NUCLEOTIDE SEQUENCE [LARGE SCALE GENOMIC DNA]</scope>
    <source>
        <strain evidence="2">cv. MD2</strain>
        <tissue evidence="1">Leaf</tissue>
    </source>
</reference>